<dbReference type="InterPro" id="IPR046350">
    <property type="entry name" value="Cystatin_sf"/>
</dbReference>
<dbReference type="Proteomes" id="UP000826234">
    <property type="component" value="Unassembled WGS sequence"/>
</dbReference>
<dbReference type="EMBL" id="JAIPUX010001880">
    <property type="protein sequence ID" value="KAH0624113.1"/>
    <property type="molecule type" value="Genomic_DNA"/>
</dbReference>
<name>A0ABQ7T497_PHRPL</name>
<protein>
    <recommendedName>
        <fullName evidence="5">Cystatin LXN-type domain-containing protein</fullName>
    </recommendedName>
</protein>
<dbReference type="PANTHER" id="PTHR28591">
    <property type="entry name" value="LATEXIN"/>
    <property type="match status" value="1"/>
</dbReference>
<evidence type="ECO:0000313" key="6">
    <source>
        <dbReference type="EMBL" id="KAH0624113.1"/>
    </source>
</evidence>
<sequence length="227" mass="25213">MLQGPSGFPAARAAQAALHYFNYKLGSPSSLRALGHVKKASVKNIPGVGQKYFLQFSTKDLQTGQKLGMCLGSVFYLKKKPKPTVEISCTHNKEPDQRLQEDYSLYLSIRDNNEPSLDHLWALGTVGSSYIAWEKSTEDSSYIMTQIKNVKQWRRADESLEFDYSVVLANDVSESLSCHMRIVWNLAQPMKVKYVCSSEDESSGFGEGSGAEVGSASGFFIEPESNF</sequence>
<feature type="domain" description="Cystatin LXN-type" evidence="5">
    <location>
        <begin position="1"/>
        <end position="97"/>
    </location>
</feature>
<evidence type="ECO:0000256" key="2">
    <source>
        <dbReference type="ARBA" id="ARBA00022690"/>
    </source>
</evidence>
<comment type="caution">
    <text evidence="6">The sequence shown here is derived from an EMBL/GenBank/DDBJ whole genome shotgun (WGS) entry which is preliminary data.</text>
</comment>
<keyword evidence="2 4" id="KW-0646">Protease inhibitor</keyword>
<dbReference type="Pfam" id="PF06907">
    <property type="entry name" value="LXN"/>
    <property type="match status" value="1"/>
</dbReference>
<keyword evidence="7" id="KW-1185">Reference proteome</keyword>
<evidence type="ECO:0000256" key="4">
    <source>
        <dbReference type="PROSITE-ProRule" id="PRU01377"/>
    </source>
</evidence>
<evidence type="ECO:0000259" key="5">
    <source>
        <dbReference type="PROSITE" id="PS52033"/>
    </source>
</evidence>
<keyword evidence="3" id="KW-0677">Repeat</keyword>
<dbReference type="PANTHER" id="PTHR28591:SF2">
    <property type="entry name" value="RETINOIC ACID RECEPTOR RESPONDER PROTEIN 1"/>
    <property type="match status" value="1"/>
</dbReference>
<reference evidence="6 7" key="1">
    <citation type="journal article" date="2022" name="Gigascience">
        <title>A chromosome-level genome assembly and annotation of the desert horned lizard, Phrynosoma platyrhinos, provides insight into chromosomal rearrangements among reptiles.</title>
        <authorList>
            <person name="Koochekian N."/>
            <person name="Ascanio A."/>
            <person name="Farleigh K."/>
            <person name="Card D.C."/>
            <person name="Schield D.R."/>
            <person name="Castoe T.A."/>
            <person name="Jezkova T."/>
        </authorList>
    </citation>
    <scope>NUCLEOTIDE SEQUENCE [LARGE SCALE GENOMIC DNA]</scope>
    <source>
        <strain evidence="6">NK-2021</strain>
    </source>
</reference>
<dbReference type="SUPFAM" id="SSF54403">
    <property type="entry name" value="Cystatin/monellin"/>
    <property type="match status" value="2"/>
</dbReference>
<evidence type="ECO:0000313" key="7">
    <source>
        <dbReference type="Proteomes" id="UP000826234"/>
    </source>
</evidence>
<comment type="similarity">
    <text evidence="1 4">Belongs to the protease inhibitor I47 (latexin) family.</text>
</comment>
<organism evidence="6 7">
    <name type="scientific">Phrynosoma platyrhinos</name>
    <name type="common">Desert horned lizard</name>
    <dbReference type="NCBI Taxonomy" id="52577"/>
    <lineage>
        <taxon>Eukaryota</taxon>
        <taxon>Metazoa</taxon>
        <taxon>Chordata</taxon>
        <taxon>Craniata</taxon>
        <taxon>Vertebrata</taxon>
        <taxon>Euteleostomi</taxon>
        <taxon>Lepidosauria</taxon>
        <taxon>Squamata</taxon>
        <taxon>Bifurcata</taxon>
        <taxon>Unidentata</taxon>
        <taxon>Episquamata</taxon>
        <taxon>Toxicofera</taxon>
        <taxon>Iguania</taxon>
        <taxon>Phrynosomatidae</taxon>
        <taxon>Phrynosomatinae</taxon>
        <taxon>Phrynosoma</taxon>
    </lineage>
</organism>
<gene>
    <name evidence="6" type="ORF">JD844_007500</name>
</gene>
<dbReference type="InterPro" id="IPR049897">
    <property type="entry name" value="CYSTATIN_LXN"/>
</dbReference>
<dbReference type="InterPro" id="IPR009684">
    <property type="entry name" value="Latexin"/>
</dbReference>
<dbReference type="PROSITE" id="PS52033">
    <property type="entry name" value="CYSTATIN_LXN"/>
    <property type="match status" value="2"/>
</dbReference>
<accession>A0ABQ7T497</accession>
<feature type="domain" description="Cystatin LXN-type" evidence="5">
    <location>
        <begin position="105"/>
        <end position="204"/>
    </location>
</feature>
<proteinExistence type="inferred from homology"/>
<evidence type="ECO:0000256" key="1">
    <source>
        <dbReference type="ARBA" id="ARBA00010083"/>
    </source>
</evidence>
<evidence type="ECO:0000256" key="3">
    <source>
        <dbReference type="ARBA" id="ARBA00022737"/>
    </source>
</evidence>
<dbReference type="Gene3D" id="3.10.450.10">
    <property type="match status" value="2"/>
</dbReference>